<feature type="domain" description="FZ" evidence="14">
    <location>
        <begin position="51"/>
        <end position="168"/>
    </location>
</feature>
<protein>
    <recommendedName>
        <fullName evidence="3">Secreted frizzled-related protein 1</fullName>
    </recommendedName>
</protein>
<evidence type="ECO:0000259" key="15">
    <source>
        <dbReference type="PROSITE" id="PS50189"/>
    </source>
</evidence>
<evidence type="ECO:0000256" key="1">
    <source>
        <dbReference type="ARBA" id="ARBA00004613"/>
    </source>
</evidence>
<evidence type="ECO:0000256" key="9">
    <source>
        <dbReference type="ARBA" id="ARBA00023157"/>
    </source>
</evidence>
<comment type="similarity">
    <text evidence="2">Belongs to the secreted frizzled-related protein (sFRP) family.</text>
</comment>
<keyword evidence="6" id="KW-0879">Wnt signaling pathway</keyword>
<evidence type="ECO:0000256" key="3">
    <source>
        <dbReference type="ARBA" id="ARBA00020517"/>
    </source>
</evidence>
<evidence type="ECO:0000313" key="16">
    <source>
        <dbReference type="EMBL" id="KAK6191688.1"/>
    </source>
</evidence>
<dbReference type="InterPro" id="IPR018933">
    <property type="entry name" value="Netrin_module_non-TIMP"/>
</dbReference>
<evidence type="ECO:0000256" key="13">
    <source>
        <dbReference type="SAM" id="SignalP"/>
    </source>
</evidence>
<feature type="disulfide bond" evidence="11">
    <location>
        <begin position="131"/>
        <end position="155"/>
    </location>
</feature>
<feature type="compositionally biased region" description="Basic residues" evidence="12">
    <location>
        <begin position="332"/>
        <end position="368"/>
    </location>
</feature>
<proteinExistence type="inferred from homology"/>
<dbReference type="InterPro" id="IPR008993">
    <property type="entry name" value="TIMP-like_OB-fold"/>
</dbReference>
<keyword evidence="17" id="KW-1185">Reference proteome</keyword>
<evidence type="ECO:0000256" key="11">
    <source>
        <dbReference type="PROSITE-ProRule" id="PRU00090"/>
    </source>
</evidence>
<dbReference type="SUPFAM" id="SSF50242">
    <property type="entry name" value="TIMP-like"/>
    <property type="match status" value="1"/>
</dbReference>
<dbReference type="GO" id="GO:0035567">
    <property type="term" value="P:non-canonical Wnt signaling pathway"/>
    <property type="evidence" value="ECO:0007669"/>
    <property type="project" value="TreeGrafter"/>
</dbReference>
<gene>
    <name evidence="16" type="ORF">SNE40_003309</name>
</gene>
<dbReference type="GO" id="GO:0030154">
    <property type="term" value="P:cell differentiation"/>
    <property type="evidence" value="ECO:0007669"/>
    <property type="project" value="UniProtKB-KW"/>
</dbReference>
<comment type="subcellular location">
    <subcellularLocation>
        <location evidence="1">Secreted</location>
    </subcellularLocation>
</comment>
<dbReference type="PROSITE" id="PS50189">
    <property type="entry name" value="NTR"/>
    <property type="match status" value="1"/>
</dbReference>
<feature type="compositionally biased region" description="Basic and acidic residues" evidence="12">
    <location>
        <begin position="319"/>
        <end position="331"/>
    </location>
</feature>
<name>A0AAN8Q040_PATCE</name>
<evidence type="ECO:0000256" key="8">
    <source>
        <dbReference type="ARBA" id="ARBA00022782"/>
    </source>
</evidence>
<dbReference type="PANTHER" id="PTHR11309:SF148">
    <property type="entry name" value="SECRETED FRIZZLED-RELATED PROTEIN 1"/>
    <property type="match status" value="1"/>
</dbReference>
<dbReference type="Pfam" id="PF01759">
    <property type="entry name" value="NTR"/>
    <property type="match status" value="1"/>
</dbReference>
<evidence type="ECO:0000256" key="4">
    <source>
        <dbReference type="ARBA" id="ARBA00022473"/>
    </source>
</evidence>
<feature type="region of interest" description="Disordered" evidence="12">
    <location>
        <begin position="318"/>
        <end position="383"/>
    </location>
</feature>
<dbReference type="Proteomes" id="UP001347796">
    <property type="component" value="Unassembled WGS sequence"/>
</dbReference>
<dbReference type="InterPro" id="IPR001134">
    <property type="entry name" value="Netrin_domain"/>
</dbReference>
<dbReference type="EMBL" id="JAZGQO010000002">
    <property type="protein sequence ID" value="KAK6191688.1"/>
    <property type="molecule type" value="Genomic_DNA"/>
</dbReference>
<evidence type="ECO:0000256" key="2">
    <source>
        <dbReference type="ARBA" id="ARBA00010054"/>
    </source>
</evidence>
<keyword evidence="5" id="KW-0964">Secreted</keyword>
<dbReference type="FunFam" id="2.40.50.120:FF:000003">
    <property type="entry name" value="Secreted frizzled-related protein 1"/>
    <property type="match status" value="1"/>
</dbReference>
<evidence type="ECO:0000256" key="6">
    <source>
        <dbReference type="ARBA" id="ARBA00022687"/>
    </source>
</evidence>
<dbReference type="GO" id="GO:2000026">
    <property type="term" value="P:regulation of multicellular organismal development"/>
    <property type="evidence" value="ECO:0007669"/>
    <property type="project" value="UniProtKB-ARBA"/>
</dbReference>
<evidence type="ECO:0000256" key="12">
    <source>
        <dbReference type="SAM" id="MobiDB-lite"/>
    </source>
</evidence>
<dbReference type="InterPro" id="IPR020067">
    <property type="entry name" value="Frizzled_dom"/>
</dbReference>
<dbReference type="Gene3D" id="1.10.2000.10">
    <property type="entry name" value="Frizzled cysteine-rich domain"/>
    <property type="match status" value="1"/>
</dbReference>
<dbReference type="GO" id="GO:0017147">
    <property type="term" value="F:Wnt-protein binding"/>
    <property type="evidence" value="ECO:0007669"/>
    <property type="project" value="TreeGrafter"/>
</dbReference>
<dbReference type="PANTHER" id="PTHR11309">
    <property type="entry name" value="FRIZZLED"/>
    <property type="match status" value="1"/>
</dbReference>
<evidence type="ECO:0000256" key="7">
    <source>
        <dbReference type="ARBA" id="ARBA00022729"/>
    </source>
</evidence>
<organism evidence="16 17">
    <name type="scientific">Patella caerulea</name>
    <name type="common">Rayed Mediterranean limpet</name>
    <dbReference type="NCBI Taxonomy" id="87958"/>
    <lineage>
        <taxon>Eukaryota</taxon>
        <taxon>Metazoa</taxon>
        <taxon>Spiralia</taxon>
        <taxon>Lophotrochozoa</taxon>
        <taxon>Mollusca</taxon>
        <taxon>Gastropoda</taxon>
        <taxon>Patellogastropoda</taxon>
        <taxon>Patelloidea</taxon>
        <taxon>Patellidae</taxon>
        <taxon>Patella</taxon>
    </lineage>
</organism>
<dbReference type="GO" id="GO:0005615">
    <property type="term" value="C:extracellular space"/>
    <property type="evidence" value="ECO:0007669"/>
    <property type="project" value="TreeGrafter"/>
</dbReference>
<keyword evidence="7 13" id="KW-0732">Signal</keyword>
<feature type="chain" id="PRO_5042855568" description="Secreted frizzled-related protein 1" evidence="13">
    <location>
        <begin position="20"/>
        <end position="383"/>
    </location>
</feature>
<feature type="disulfide bond" evidence="11">
    <location>
        <begin position="66"/>
        <end position="112"/>
    </location>
</feature>
<evidence type="ECO:0000256" key="10">
    <source>
        <dbReference type="ARBA" id="ARBA00023180"/>
    </source>
</evidence>
<dbReference type="AlphaFoldDB" id="A0AAN8Q040"/>
<dbReference type="InterPro" id="IPR015526">
    <property type="entry name" value="Frizzled/SFRP"/>
</dbReference>
<evidence type="ECO:0000259" key="14">
    <source>
        <dbReference type="PROSITE" id="PS50038"/>
    </source>
</evidence>
<dbReference type="PROSITE" id="PS50038">
    <property type="entry name" value="FZ"/>
    <property type="match status" value="1"/>
</dbReference>
<keyword evidence="10" id="KW-0325">Glycoprotein</keyword>
<dbReference type="SMART" id="SM00063">
    <property type="entry name" value="FRI"/>
    <property type="match status" value="1"/>
</dbReference>
<keyword evidence="8" id="KW-0221">Differentiation</keyword>
<dbReference type="InterPro" id="IPR036790">
    <property type="entry name" value="Frizzled_dom_sf"/>
</dbReference>
<keyword evidence="4" id="KW-0217">Developmental protein</keyword>
<dbReference type="FunFam" id="1.10.2000.10:FF:000001">
    <property type="entry name" value="secreted frizzled-related protein 2"/>
    <property type="match status" value="1"/>
</dbReference>
<evidence type="ECO:0000313" key="17">
    <source>
        <dbReference type="Proteomes" id="UP001347796"/>
    </source>
</evidence>
<comment type="caution">
    <text evidence="11">Lacks conserved residue(s) required for the propagation of feature annotation.</text>
</comment>
<evidence type="ECO:0000256" key="5">
    <source>
        <dbReference type="ARBA" id="ARBA00022525"/>
    </source>
</evidence>
<dbReference type="Pfam" id="PF01392">
    <property type="entry name" value="Fz"/>
    <property type="match status" value="1"/>
</dbReference>
<keyword evidence="9 11" id="KW-1015">Disulfide bond</keyword>
<dbReference type="GO" id="GO:0060070">
    <property type="term" value="P:canonical Wnt signaling pathway"/>
    <property type="evidence" value="ECO:0007669"/>
    <property type="project" value="TreeGrafter"/>
</dbReference>
<sequence>MRIGVNMWWSAVFVVALVAADYDYRYYSDTYGQGDYLSDWTQDWATMSGRIQRPKCIDIPANLTLCQDIGYSRMRLPNLLDHDTLNEVTHQAKSWVPLLGIHCHPDTKLFLCSLFSPVCLDRPIYPCRSLCESVKEACMVRMQPYGFPWPDMLKCDKFPVDNDLCIEQQNHIKHDRITADNNCTACKHPLTYEAIVDNFCRADFVVRAKVNELRDLLSGHKGFLIKKKKKFFKKQNLTKKDRKKMLPMIEYGKKCSCDTVNTTQGKYLIMGNKVKDELFVSFVTPWQRKNKAFKRAIRAMKKGDLCEGIFQELTAGEVDNNKSKGQKENGGRKKKGKGKKGKRKKNKKRNKGKKGKNRRGDKARKRRPNKNEATIIPKPGGGN</sequence>
<reference evidence="16 17" key="1">
    <citation type="submission" date="2024-01" db="EMBL/GenBank/DDBJ databases">
        <title>The genome of the rayed Mediterranean limpet Patella caerulea (Linnaeus, 1758).</title>
        <authorList>
            <person name="Anh-Thu Weber A."/>
            <person name="Halstead-Nussloch G."/>
        </authorList>
    </citation>
    <scope>NUCLEOTIDE SEQUENCE [LARGE SCALE GENOMIC DNA]</scope>
    <source>
        <strain evidence="16">AATW-2023a</strain>
        <tissue evidence="16">Whole specimen</tissue>
    </source>
</reference>
<dbReference type="Gene3D" id="2.40.50.120">
    <property type="match status" value="1"/>
</dbReference>
<accession>A0AAN8Q040</accession>
<dbReference type="SUPFAM" id="SSF63501">
    <property type="entry name" value="Frizzled cysteine-rich domain"/>
    <property type="match status" value="1"/>
</dbReference>
<feature type="signal peptide" evidence="13">
    <location>
        <begin position="1"/>
        <end position="19"/>
    </location>
</feature>
<comment type="caution">
    <text evidence="16">The sequence shown here is derived from an EMBL/GenBank/DDBJ whole genome shotgun (WGS) entry which is preliminary data.</text>
</comment>
<feature type="domain" description="NTR" evidence="15">
    <location>
        <begin position="183"/>
        <end position="306"/>
    </location>
</feature>